<dbReference type="eggNOG" id="ENOG502RAY6">
    <property type="taxonomic scope" value="Eukaryota"/>
</dbReference>
<dbReference type="AlphaFoldDB" id="A0A066XQV9"/>
<feature type="region of interest" description="Disordered" evidence="1">
    <location>
        <begin position="1"/>
        <end position="48"/>
    </location>
</feature>
<organism evidence="2 3">
    <name type="scientific">Colletotrichum sublineola</name>
    <name type="common">Sorghum anthracnose fungus</name>
    <dbReference type="NCBI Taxonomy" id="1173701"/>
    <lineage>
        <taxon>Eukaryota</taxon>
        <taxon>Fungi</taxon>
        <taxon>Dikarya</taxon>
        <taxon>Ascomycota</taxon>
        <taxon>Pezizomycotina</taxon>
        <taxon>Sordariomycetes</taxon>
        <taxon>Hypocreomycetidae</taxon>
        <taxon>Glomerellales</taxon>
        <taxon>Glomerellaceae</taxon>
        <taxon>Colletotrichum</taxon>
        <taxon>Colletotrichum graminicola species complex</taxon>
    </lineage>
</organism>
<dbReference type="EMBL" id="JMSE01000148">
    <property type="protein sequence ID" value="KDN71613.1"/>
    <property type="molecule type" value="Genomic_DNA"/>
</dbReference>
<accession>A0A066XQV9</accession>
<name>A0A066XQV9_COLSU</name>
<protein>
    <submittedName>
        <fullName evidence="2">Uncharacterized protein</fullName>
    </submittedName>
</protein>
<keyword evidence="3" id="KW-1185">Reference proteome</keyword>
<comment type="caution">
    <text evidence="2">The sequence shown here is derived from an EMBL/GenBank/DDBJ whole genome shotgun (WGS) entry which is preliminary data.</text>
</comment>
<evidence type="ECO:0000313" key="2">
    <source>
        <dbReference type="EMBL" id="KDN71613.1"/>
    </source>
</evidence>
<evidence type="ECO:0000313" key="3">
    <source>
        <dbReference type="Proteomes" id="UP000027238"/>
    </source>
</evidence>
<feature type="region of interest" description="Disordered" evidence="1">
    <location>
        <begin position="85"/>
        <end position="116"/>
    </location>
</feature>
<proteinExistence type="predicted"/>
<evidence type="ECO:0000256" key="1">
    <source>
        <dbReference type="SAM" id="MobiDB-lite"/>
    </source>
</evidence>
<reference evidence="3" key="1">
    <citation type="journal article" date="2014" name="Genome Announc.">
        <title>Draft genome sequence of Colletotrichum sublineola, a destructive pathogen of cultivated sorghum.</title>
        <authorList>
            <person name="Baroncelli R."/>
            <person name="Sanz-Martin J.M."/>
            <person name="Rech G.E."/>
            <person name="Sukno S.A."/>
            <person name="Thon M.R."/>
        </authorList>
    </citation>
    <scope>NUCLEOTIDE SEQUENCE [LARGE SCALE GENOMIC DNA]</scope>
    <source>
        <strain evidence="3">TX430BB</strain>
    </source>
</reference>
<sequence>MPRAGPSTVPSMPGIKSPRLFSPVAATPKPTRRPTPSAPPMPQDGHESDISISGIVVKLLTKPFLPLSLTSKKSKALRAKALAEHKAKEKKLKAAESLSSRRSGRHHRSPVAHNNQYTKHPTISLLVALLDKLYKQSRQRQLSCHSAGYLVSFSALLSIV</sequence>
<dbReference type="HOGENOM" id="CLU_1652048_0_0_1"/>
<gene>
    <name evidence="2" type="ORF">CSUB01_10196</name>
</gene>
<dbReference type="Proteomes" id="UP000027238">
    <property type="component" value="Unassembled WGS sequence"/>
</dbReference>